<dbReference type="RefSeq" id="WP_310304299.1">
    <property type="nucleotide sequence ID" value="NZ_BAAAXB010000001.1"/>
</dbReference>
<evidence type="ECO:0008006" key="3">
    <source>
        <dbReference type="Google" id="ProtNLM"/>
    </source>
</evidence>
<organism evidence="1 2">
    <name type="scientific">Saccharothrix longispora</name>
    <dbReference type="NCBI Taxonomy" id="33920"/>
    <lineage>
        <taxon>Bacteria</taxon>
        <taxon>Bacillati</taxon>
        <taxon>Actinomycetota</taxon>
        <taxon>Actinomycetes</taxon>
        <taxon>Pseudonocardiales</taxon>
        <taxon>Pseudonocardiaceae</taxon>
        <taxon>Saccharothrix</taxon>
    </lineage>
</organism>
<proteinExistence type="predicted"/>
<comment type="caution">
    <text evidence="1">The sequence shown here is derived from an EMBL/GenBank/DDBJ whole genome shotgun (WGS) entry which is preliminary data.</text>
</comment>
<accession>A0ABU1PR76</accession>
<keyword evidence="2" id="KW-1185">Reference proteome</keyword>
<dbReference type="InterPro" id="IPR011024">
    <property type="entry name" value="G_crystallin-like"/>
</dbReference>
<protein>
    <recommendedName>
        <fullName evidence="3">Peptidase inhibitor family I36</fullName>
    </recommendedName>
</protein>
<dbReference type="SUPFAM" id="SSF49695">
    <property type="entry name" value="gamma-Crystallin-like"/>
    <property type="match status" value="1"/>
</dbReference>
<dbReference type="Proteomes" id="UP001268819">
    <property type="component" value="Unassembled WGS sequence"/>
</dbReference>
<sequence length="120" mass="13429">MRDRALVTTGVVLVSLLVSTPDAGAGGNCYNYGTPGYGQVFTDISYQGDCFEWPLHWGTVYFPDYMKDKASSFRSWSGYPGRSLVLRDSQYPSSGEYIWPNEWKPSLHHNDAADYVELSG</sequence>
<dbReference type="EMBL" id="JAVDSG010000001">
    <property type="protein sequence ID" value="MDR6592614.1"/>
    <property type="molecule type" value="Genomic_DNA"/>
</dbReference>
<gene>
    <name evidence="1" type="ORF">J2S66_000998</name>
</gene>
<name>A0ABU1PR76_9PSEU</name>
<reference evidence="1 2" key="1">
    <citation type="submission" date="2023-07" db="EMBL/GenBank/DDBJ databases">
        <title>Sequencing the genomes of 1000 actinobacteria strains.</title>
        <authorList>
            <person name="Klenk H.-P."/>
        </authorList>
    </citation>
    <scope>NUCLEOTIDE SEQUENCE [LARGE SCALE GENOMIC DNA]</scope>
    <source>
        <strain evidence="1 2">DSM 43749</strain>
    </source>
</reference>
<evidence type="ECO:0000313" key="2">
    <source>
        <dbReference type="Proteomes" id="UP001268819"/>
    </source>
</evidence>
<evidence type="ECO:0000313" key="1">
    <source>
        <dbReference type="EMBL" id="MDR6592614.1"/>
    </source>
</evidence>